<dbReference type="InterPro" id="IPR000462">
    <property type="entry name" value="CDP-OH_P_trans"/>
</dbReference>
<keyword evidence="1" id="KW-1133">Transmembrane helix</keyword>
<sequence length="215" mass="22644">MKVTPEADRPRSILSPLQDAANLVTLAGTAFSALAIIAAITGDIHLSMSLALFAVALDWIDGIIARRAHNRMPAAGEVGPFLDCFADFLSSSLAPATIALSLNGIGAWQAIAFTFIVLCGVIRLSYFNAFGATGDGRVQGLPIAHNIPLLAVFTPLYPIVIGKGFGVAFELVTIALSILNICSFYFPRGRDTVVPHVMTGVLLLIGINLVAGLLR</sequence>
<dbReference type="AlphaFoldDB" id="A0A387G1E4"/>
<keyword evidence="1" id="KW-0472">Membrane</keyword>
<evidence type="ECO:0000313" key="3">
    <source>
        <dbReference type="Proteomes" id="UP000282195"/>
    </source>
</evidence>
<dbReference type="KEGG" id="rjg:CCGE525_37115"/>
<dbReference type="GO" id="GO:0016020">
    <property type="term" value="C:membrane"/>
    <property type="evidence" value="ECO:0007669"/>
    <property type="project" value="InterPro"/>
</dbReference>
<dbReference type="Gene3D" id="1.20.120.1760">
    <property type="match status" value="1"/>
</dbReference>
<keyword evidence="3" id="KW-1185">Reference proteome</keyword>
<dbReference type="Proteomes" id="UP000282195">
    <property type="component" value="Plasmid pRCCGE525a"/>
</dbReference>
<dbReference type="EMBL" id="CP032697">
    <property type="protein sequence ID" value="AYG64373.1"/>
    <property type="molecule type" value="Genomic_DNA"/>
</dbReference>
<feature type="transmembrane region" description="Helical" evidence="1">
    <location>
        <begin position="167"/>
        <end position="187"/>
    </location>
</feature>
<keyword evidence="2" id="KW-0614">Plasmid</keyword>
<protein>
    <recommendedName>
        <fullName evidence="4">CDP-diacylglycerol--serine O-phosphatidyltransferase</fullName>
    </recommendedName>
</protein>
<evidence type="ECO:0000256" key="1">
    <source>
        <dbReference type="SAM" id="Phobius"/>
    </source>
</evidence>
<feature type="transmembrane region" description="Helical" evidence="1">
    <location>
        <begin position="20"/>
        <end position="40"/>
    </location>
</feature>
<dbReference type="RefSeq" id="WP_120709264.1">
    <property type="nucleotide sequence ID" value="NZ_CP032697.1"/>
</dbReference>
<feature type="transmembrane region" description="Helical" evidence="1">
    <location>
        <begin position="193"/>
        <end position="214"/>
    </location>
</feature>
<gene>
    <name evidence="2" type="ORF">CCGE525_37115</name>
</gene>
<dbReference type="GO" id="GO:0016780">
    <property type="term" value="F:phosphotransferase activity, for other substituted phosphate groups"/>
    <property type="evidence" value="ECO:0007669"/>
    <property type="project" value="InterPro"/>
</dbReference>
<dbReference type="OrthoDB" id="9777147at2"/>
<dbReference type="InterPro" id="IPR043130">
    <property type="entry name" value="CDP-OH_PTrfase_TM_dom"/>
</dbReference>
<geneLocation type="plasmid" evidence="3">
    <name>prccge525a</name>
</geneLocation>
<dbReference type="GO" id="GO:0008654">
    <property type="term" value="P:phospholipid biosynthetic process"/>
    <property type="evidence" value="ECO:0007669"/>
    <property type="project" value="InterPro"/>
</dbReference>
<proteinExistence type="predicted"/>
<dbReference type="Pfam" id="PF01066">
    <property type="entry name" value="CDP-OH_P_transf"/>
    <property type="match status" value="1"/>
</dbReference>
<keyword evidence="1" id="KW-0812">Transmembrane</keyword>
<reference evidence="2 3" key="1">
    <citation type="submission" date="2018-10" db="EMBL/GenBank/DDBJ databases">
        <title>Rhizobium etli, R. leguminosarum and a new Rhizobium genospecies from Phaseolus dumosus.</title>
        <authorList>
            <person name="Ramirez-Puebla S.T."/>
            <person name="Rogel-Hernandez M.A."/>
            <person name="Guerrero G."/>
            <person name="Ormeno-Orrillo E."/>
            <person name="Martinez-Romero J.C."/>
            <person name="Negrete-Yankelevich S."/>
            <person name="Martinez-Romero E."/>
        </authorList>
    </citation>
    <scope>NUCLEOTIDE SEQUENCE [LARGE SCALE GENOMIC DNA]</scope>
    <source>
        <strain evidence="2 3">CCGE525</strain>
        <plasmid evidence="3">prccge525a</plasmid>
    </source>
</reference>
<organism evidence="2 3">
    <name type="scientific">Rhizobium jaguaris</name>
    <dbReference type="NCBI Taxonomy" id="1312183"/>
    <lineage>
        <taxon>Bacteria</taxon>
        <taxon>Pseudomonadati</taxon>
        <taxon>Pseudomonadota</taxon>
        <taxon>Alphaproteobacteria</taxon>
        <taxon>Hyphomicrobiales</taxon>
        <taxon>Rhizobiaceae</taxon>
        <taxon>Rhizobium/Agrobacterium group</taxon>
        <taxon>Rhizobium</taxon>
    </lineage>
</organism>
<feature type="transmembrane region" description="Helical" evidence="1">
    <location>
        <begin position="143"/>
        <end position="160"/>
    </location>
</feature>
<evidence type="ECO:0000313" key="2">
    <source>
        <dbReference type="EMBL" id="AYG64373.1"/>
    </source>
</evidence>
<accession>A0A387G1E4</accession>
<evidence type="ECO:0008006" key="4">
    <source>
        <dbReference type="Google" id="ProtNLM"/>
    </source>
</evidence>
<feature type="transmembrane region" description="Helical" evidence="1">
    <location>
        <begin position="110"/>
        <end position="131"/>
    </location>
</feature>
<name>A0A387G1E4_9HYPH</name>